<dbReference type="PANTHER" id="PTHR30005">
    <property type="entry name" value="EXOPOLYPHOSPHATASE"/>
    <property type="match status" value="1"/>
</dbReference>
<accession>A0ABY8PW65</accession>
<sequence>MSYTVAAVDCGTNSIRLLVLRRADSGEVEELIRLVRLARLGQGVDATQEFHPDALQRTFVILDEFAGIIADLGVDRTRFVATSATRDVTNREVLADGVRERLGTDLDVITGDEEARLSAAGVLSGVTSPRPTLIFDIGGGSTELVVVGEDDQVESSISLNIGAVRINERFLPTDPPTADEVAAARSFIADQLDGAGVDFSAIASAIGVAGTVTSVAADHLGLTEYSREAVHRTTLSRETIREANHRWLGMRAADIADDSLMPPLRASVIGAGSTILDEIAQRVPSGEVIVSETDILDGIAHQLLAES</sequence>
<dbReference type="InterPro" id="IPR003695">
    <property type="entry name" value="Ppx_GppA_N"/>
</dbReference>
<protein>
    <submittedName>
        <fullName evidence="2">Exopolyphosphatase</fullName>
    </submittedName>
</protein>
<reference evidence="2 3" key="1">
    <citation type="journal article" date="2008" name="Int. J. Syst. Evol. Microbiol.">
        <title>Tessaracoccus flavescens sp. nov., isolated from marine sediment.</title>
        <authorList>
            <person name="Lee D.W."/>
            <person name="Lee S.D."/>
        </authorList>
    </citation>
    <scope>NUCLEOTIDE SEQUENCE [LARGE SCALE GENOMIC DNA]</scope>
    <source>
        <strain evidence="2 3">T21</strain>
    </source>
</reference>
<dbReference type="Proteomes" id="UP001244136">
    <property type="component" value="Chromosome"/>
</dbReference>
<dbReference type="RefSeq" id="WP_281144448.1">
    <property type="nucleotide sequence ID" value="NZ_CP123967.1"/>
</dbReference>
<keyword evidence="3" id="KW-1185">Reference proteome</keyword>
<dbReference type="InterPro" id="IPR043129">
    <property type="entry name" value="ATPase_NBD"/>
</dbReference>
<gene>
    <name evidence="2" type="ORF">QH948_11135</name>
</gene>
<evidence type="ECO:0000313" key="2">
    <source>
        <dbReference type="EMBL" id="WGT46685.1"/>
    </source>
</evidence>
<dbReference type="Gene3D" id="3.30.420.40">
    <property type="match status" value="1"/>
</dbReference>
<dbReference type="SUPFAM" id="SSF53067">
    <property type="entry name" value="Actin-like ATPase domain"/>
    <property type="match status" value="2"/>
</dbReference>
<name>A0ABY8PW65_9ACTN</name>
<organism evidence="2 3">
    <name type="scientific">Tessaracoccus lacteus</name>
    <dbReference type="NCBI Taxonomy" id="3041766"/>
    <lineage>
        <taxon>Bacteria</taxon>
        <taxon>Bacillati</taxon>
        <taxon>Actinomycetota</taxon>
        <taxon>Actinomycetes</taxon>
        <taxon>Propionibacteriales</taxon>
        <taxon>Propionibacteriaceae</taxon>
        <taxon>Tessaracoccus</taxon>
    </lineage>
</organism>
<evidence type="ECO:0000313" key="3">
    <source>
        <dbReference type="Proteomes" id="UP001244136"/>
    </source>
</evidence>
<dbReference type="InterPro" id="IPR050273">
    <property type="entry name" value="GppA/Ppx_hydrolase"/>
</dbReference>
<dbReference type="PANTHER" id="PTHR30005:SF13">
    <property type="entry name" value="EXOPOLYPHOSPHATASE 2"/>
    <property type="match status" value="1"/>
</dbReference>
<proteinExistence type="predicted"/>
<dbReference type="EMBL" id="CP123967">
    <property type="protein sequence ID" value="WGT46685.1"/>
    <property type="molecule type" value="Genomic_DNA"/>
</dbReference>
<evidence type="ECO:0000259" key="1">
    <source>
        <dbReference type="Pfam" id="PF02541"/>
    </source>
</evidence>
<dbReference type="Pfam" id="PF02541">
    <property type="entry name" value="Ppx-GppA"/>
    <property type="match status" value="1"/>
</dbReference>
<feature type="domain" description="Ppx/GppA phosphatase N-terminal" evidence="1">
    <location>
        <begin position="22"/>
        <end position="301"/>
    </location>
</feature>
<dbReference type="Gene3D" id="3.30.420.150">
    <property type="entry name" value="Exopolyphosphatase. Domain 2"/>
    <property type="match status" value="1"/>
</dbReference>